<organism evidence="1 2">
    <name type="scientific">Microvenator marinus</name>
    <dbReference type="NCBI Taxonomy" id="2600177"/>
    <lineage>
        <taxon>Bacteria</taxon>
        <taxon>Deltaproteobacteria</taxon>
        <taxon>Bradymonadales</taxon>
        <taxon>Microvenatoraceae</taxon>
        <taxon>Microvenator</taxon>
    </lineage>
</organism>
<protein>
    <submittedName>
        <fullName evidence="1">Uncharacterized protein</fullName>
    </submittedName>
</protein>
<dbReference type="RefSeq" id="WP_146962261.1">
    <property type="nucleotide sequence ID" value="NZ_CP042467.1"/>
</dbReference>
<gene>
    <name evidence="1" type="ORF">FRD01_18265</name>
</gene>
<accession>A0A5B8XU46</accession>
<dbReference type="AlphaFoldDB" id="A0A5B8XU46"/>
<evidence type="ECO:0000313" key="2">
    <source>
        <dbReference type="Proteomes" id="UP000321595"/>
    </source>
</evidence>
<dbReference type="Proteomes" id="UP000321595">
    <property type="component" value="Chromosome"/>
</dbReference>
<name>A0A5B8XU46_9DELT</name>
<keyword evidence="2" id="KW-1185">Reference proteome</keyword>
<dbReference type="KEGG" id="bbae:FRD01_18265"/>
<dbReference type="EMBL" id="CP042467">
    <property type="protein sequence ID" value="QED29150.1"/>
    <property type="molecule type" value="Genomic_DNA"/>
</dbReference>
<proteinExistence type="predicted"/>
<sequence>MLNQYVSSAQKTCQWSPMGHWIRHMEYRVHCPVLAKGFVFSDFAAHLQCDVEAPCLVRLRHFGR</sequence>
<evidence type="ECO:0000313" key="1">
    <source>
        <dbReference type="EMBL" id="QED29150.1"/>
    </source>
</evidence>
<reference evidence="1 2" key="1">
    <citation type="submission" date="2019-08" db="EMBL/GenBank/DDBJ databases">
        <authorList>
            <person name="Liang Q."/>
        </authorList>
    </citation>
    <scope>NUCLEOTIDE SEQUENCE [LARGE SCALE GENOMIC DNA]</scope>
    <source>
        <strain evidence="1 2">V1718</strain>
    </source>
</reference>